<evidence type="ECO:0000313" key="3">
    <source>
        <dbReference type="Proteomes" id="UP001596227"/>
    </source>
</evidence>
<dbReference type="EMBL" id="JBHSSB010000004">
    <property type="protein sequence ID" value="MFC6293871.1"/>
    <property type="molecule type" value="Genomic_DNA"/>
</dbReference>
<dbReference type="InterPro" id="IPR032710">
    <property type="entry name" value="NTF2-like_dom_sf"/>
</dbReference>
<dbReference type="Proteomes" id="UP001596227">
    <property type="component" value="Unassembled WGS sequence"/>
</dbReference>
<keyword evidence="3" id="KW-1185">Reference proteome</keyword>
<reference evidence="3" key="1">
    <citation type="journal article" date="2019" name="Int. J. Syst. Evol. Microbiol.">
        <title>The Global Catalogue of Microorganisms (GCM) 10K type strain sequencing project: providing services to taxonomists for standard genome sequencing and annotation.</title>
        <authorList>
            <consortium name="The Broad Institute Genomics Platform"/>
            <consortium name="The Broad Institute Genome Sequencing Center for Infectious Disease"/>
            <person name="Wu L."/>
            <person name="Ma J."/>
        </authorList>
    </citation>
    <scope>NUCLEOTIDE SEQUENCE [LARGE SCALE GENOMIC DNA]</scope>
    <source>
        <strain evidence="3">CCM 8934</strain>
    </source>
</reference>
<accession>A0ABW1UCR5</accession>
<dbReference type="RefSeq" id="WP_137607390.1">
    <property type="nucleotide sequence ID" value="NZ_BJDH01000005.1"/>
</dbReference>
<proteinExistence type="predicted"/>
<evidence type="ECO:0000313" key="2">
    <source>
        <dbReference type="EMBL" id="MFC6293871.1"/>
    </source>
</evidence>
<gene>
    <name evidence="2" type="ORF">ACFQH1_01295</name>
</gene>
<dbReference type="InterPro" id="IPR037401">
    <property type="entry name" value="SnoaL-like"/>
</dbReference>
<sequence length="123" mass="14419">MSPNEHLIRQYFNCWLTRDFPALTTFFTADCAYRECYGATYEGLTEIQPWIDHQLTVQTVLAWDIQRILPVNDHCVVVTWFFKAKTQTISAFDGVSVIDFNAGKIAKLTEYETKHRTYRPYAR</sequence>
<feature type="domain" description="SnoaL-like" evidence="1">
    <location>
        <begin position="8"/>
        <end position="107"/>
    </location>
</feature>
<name>A0ABW1UCR5_9LACO</name>
<organism evidence="2 3">
    <name type="scientific">Lactiplantibacillus daoliensis</name>
    <dbReference type="NCBI Taxonomy" id="2559916"/>
    <lineage>
        <taxon>Bacteria</taxon>
        <taxon>Bacillati</taxon>
        <taxon>Bacillota</taxon>
        <taxon>Bacilli</taxon>
        <taxon>Lactobacillales</taxon>
        <taxon>Lactobacillaceae</taxon>
        <taxon>Lactiplantibacillus</taxon>
    </lineage>
</organism>
<dbReference type="Pfam" id="PF12680">
    <property type="entry name" value="SnoaL_2"/>
    <property type="match status" value="1"/>
</dbReference>
<dbReference type="Gene3D" id="3.10.450.50">
    <property type="match status" value="1"/>
</dbReference>
<comment type="caution">
    <text evidence="2">The sequence shown here is derived from an EMBL/GenBank/DDBJ whole genome shotgun (WGS) entry which is preliminary data.</text>
</comment>
<dbReference type="SUPFAM" id="SSF54427">
    <property type="entry name" value="NTF2-like"/>
    <property type="match status" value="1"/>
</dbReference>
<protein>
    <submittedName>
        <fullName evidence="2">Nuclear transport factor 2 family protein</fullName>
    </submittedName>
</protein>
<evidence type="ECO:0000259" key="1">
    <source>
        <dbReference type="Pfam" id="PF12680"/>
    </source>
</evidence>